<keyword evidence="5" id="KW-1185">Reference proteome</keyword>
<reference evidence="5" key="1">
    <citation type="journal article" date="2019" name="Int. J. Syst. Evol. Microbiol.">
        <title>The Global Catalogue of Microorganisms (GCM) 10K type strain sequencing project: providing services to taxonomists for standard genome sequencing and annotation.</title>
        <authorList>
            <consortium name="The Broad Institute Genomics Platform"/>
            <consortium name="The Broad Institute Genome Sequencing Center for Infectious Disease"/>
            <person name="Wu L."/>
            <person name="Ma J."/>
        </authorList>
    </citation>
    <scope>NUCLEOTIDE SEQUENCE [LARGE SCALE GENOMIC DNA]</scope>
    <source>
        <strain evidence="5">CGMCC 1.15419</strain>
    </source>
</reference>
<gene>
    <name evidence="4" type="ORF">GCM10011402_18100</name>
</gene>
<keyword evidence="1" id="KW-0560">Oxidoreductase</keyword>
<sequence length="380" mass="40372">MADIGFGVIGAGYMGKAYAIALSQVSTVYEMPHRAVKRVIATSDAAGARGRARDFGFERGTGDWRDLLAADDVQAVAIASPTFLHADMAVAALQAGKHVICEKPLGRTAREAAQMAKAAQASGRVTMTGFNYVKNPATQLAHQIIAGGDIGEVIHFSATHVEDYLMDPALPHDWRQVAAHVGRAGALGDIASHAINLAHFLVGPVAEVVGMRQTVHAQRPAGDGMAAVENDDQAQFLMRFASGVPGSIAASRIHAGRKMGLTYEVVGTRGTVRFDQERMAELQFYDAADRKGRQGFRTILAAPGHGDYGRFCIGAGHGFGYNDMIVVEMAEFIRAITEETPAWPDFAAAVHTAAVVDAVLASCDQGGWIDVKAIESEAWA</sequence>
<comment type="caution">
    <text evidence="4">The sequence shown here is derived from an EMBL/GenBank/DDBJ whole genome shotgun (WGS) entry which is preliminary data.</text>
</comment>
<evidence type="ECO:0000256" key="1">
    <source>
        <dbReference type="ARBA" id="ARBA00023002"/>
    </source>
</evidence>
<evidence type="ECO:0000259" key="2">
    <source>
        <dbReference type="Pfam" id="PF01408"/>
    </source>
</evidence>
<dbReference type="SUPFAM" id="SSF55347">
    <property type="entry name" value="Glyceraldehyde-3-phosphate dehydrogenase-like, C-terminal domain"/>
    <property type="match status" value="1"/>
</dbReference>
<accession>A0ABQ1VIF1</accession>
<dbReference type="InterPro" id="IPR050463">
    <property type="entry name" value="Gfo/Idh/MocA_oxidrdct_glycsds"/>
</dbReference>
<evidence type="ECO:0000259" key="3">
    <source>
        <dbReference type="Pfam" id="PF22725"/>
    </source>
</evidence>
<dbReference type="Pfam" id="PF01408">
    <property type="entry name" value="GFO_IDH_MocA"/>
    <property type="match status" value="1"/>
</dbReference>
<dbReference type="Gene3D" id="3.30.360.10">
    <property type="entry name" value="Dihydrodipicolinate Reductase, domain 2"/>
    <property type="match status" value="1"/>
</dbReference>
<dbReference type="Pfam" id="PF22725">
    <property type="entry name" value="GFO_IDH_MocA_C3"/>
    <property type="match status" value="1"/>
</dbReference>
<dbReference type="EMBL" id="BMIV01000005">
    <property type="protein sequence ID" value="GGF66303.1"/>
    <property type="molecule type" value="Genomic_DNA"/>
</dbReference>
<dbReference type="PANTHER" id="PTHR43818:SF11">
    <property type="entry name" value="BCDNA.GH03377"/>
    <property type="match status" value="1"/>
</dbReference>
<feature type="domain" description="GFO/IDH/MocA-like oxidoreductase" evidence="3">
    <location>
        <begin position="139"/>
        <end position="273"/>
    </location>
</feature>
<proteinExistence type="predicted"/>
<organism evidence="4 5">
    <name type="scientific">Paracoccus acridae</name>
    <dbReference type="NCBI Taxonomy" id="1795310"/>
    <lineage>
        <taxon>Bacteria</taxon>
        <taxon>Pseudomonadati</taxon>
        <taxon>Pseudomonadota</taxon>
        <taxon>Alphaproteobacteria</taxon>
        <taxon>Rhodobacterales</taxon>
        <taxon>Paracoccaceae</taxon>
        <taxon>Paracoccus</taxon>
    </lineage>
</organism>
<protein>
    <submittedName>
        <fullName evidence="4">Myo-inositol 2-dehydrogenase</fullName>
    </submittedName>
</protein>
<dbReference type="Gene3D" id="3.40.50.720">
    <property type="entry name" value="NAD(P)-binding Rossmann-like Domain"/>
    <property type="match status" value="1"/>
</dbReference>
<dbReference type="RefSeq" id="WP_188714823.1">
    <property type="nucleotide sequence ID" value="NZ_BMIV01000005.1"/>
</dbReference>
<name>A0ABQ1VIF1_9RHOB</name>
<dbReference type="InterPro" id="IPR036291">
    <property type="entry name" value="NAD(P)-bd_dom_sf"/>
</dbReference>
<evidence type="ECO:0000313" key="4">
    <source>
        <dbReference type="EMBL" id="GGF66303.1"/>
    </source>
</evidence>
<dbReference type="SUPFAM" id="SSF51735">
    <property type="entry name" value="NAD(P)-binding Rossmann-fold domains"/>
    <property type="match status" value="1"/>
</dbReference>
<dbReference type="InterPro" id="IPR055170">
    <property type="entry name" value="GFO_IDH_MocA-like_dom"/>
</dbReference>
<feature type="domain" description="Gfo/Idh/MocA-like oxidoreductase N-terminal" evidence="2">
    <location>
        <begin position="5"/>
        <end position="130"/>
    </location>
</feature>
<dbReference type="Proteomes" id="UP000640509">
    <property type="component" value="Unassembled WGS sequence"/>
</dbReference>
<evidence type="ECO:0000313" key="5">
    <source>
        <dbReference type="Proteomes" id="UP000640509"/>
    </source>
</evidence>
<dbReference type="InterPro" id="IPR000683">
    <property type="entry name" value="Gfo/Idh/MocA-like_OxRdtase_N"/>
</dbReference>
<dbReference type="PANTHER" id="PTHR43818">
    <property type="entry name" value="BCDNA.GH03377"/>
    <property type="match status" value="1"/>
</dbReference>